<protein>
    <submittedName>
        <fullName evidence="2">Uncharacterized protein</fullName>
    </submittedName>
</protein>
<feature type="coiled-coil region" evidence="1">
    <location>
        <begin position="67"/>
        <end position="94"/>
    </location>
</feature>
<dbReference type="AlphaFoldDB" id="A0A699GVV5"/>
<evidence type="ECO:0000256" key="1">
    <source>
        <dbReference type="SAM" id="Coils"/>
    </source>
</evidence>
<evidence type="ECO:0000313" key="2">
    <source>
        <dbReference type="EMBL" id="GEW55763.1"/>
    </source>
</evidence>
<comment type="caution">
    <text evidence="2">The sequence shown here is derived from an EMBL/GenBank/DDBJ whole genome shotgun (WGS) entry which is preliminary data.</text>
</comment>
<gene>
    <name evidence="2" type="ORF">Tci_227739</name>
</gene>
<sequence length="236" mass="26984">MKFFLMQKLAESRHFMNHMRKEVEIVRGCIGQLTAVIAELQAMDDQDEVHDSLLAAKDAKHGEETKLTTLNEVIAEALADIETLETDVEILDGENNDCEPYWLFFALMPPEFPIRRLKALKFSYLKTDKMKVVFDQARREEASLKALMRDVYCSLRVSLSKKRRLATELEALEDQGDAVRVLENMKEIVSRDSVTLDLEQLLAHAQFELDLKDGYLVDVGEKAWVLVMVADLFGVC</sequence>
<keyword evidence="1" id="KW-0175">Coiled coil</keyword>
<proteinExistence type="predicted"/>
<dbReference type="EMBL" id="BKCJ010063481">
    <property type="protein sequence ID" value="GEW55763.1"/>
    <property type="molecule type" value="Genomic_DNA"/>
</dbReference>
<organism evidence="2">
    <name type="scientific">Tanacetum cinerariifolium</name>
    <name type="common">Dalmatian daisy</name>
    <name type="synonym">Chrysanthemum cinerariifolium</name>
    <dbReference type="NCBI Taxonomy" id="118510"/>
    <lineage>
        <taxon>Eukaryota</taxon>
        <taxon>Viridiplantae</taxon>
        <taxon>Streptophyta</taxon>
        <taxon>Embryophyta</taxon>
        <taxon>Tracheophyta</taxon>
        <taxon>Spermatophyta</taxon>
        <taxon>Magnoliopsida</taxon>
        <taxon>eudicotyledons</taxon>
        <taxon>Gunneridae</taxon>
        <taxon>Pentapetalae</taxon>
        <taxon>asterids</taxon>
        <taxon>campanulids</taxon>
        <taxon>Asterales</taxon>
        <taxon>Asteraceae</taxon>
        <taxon>Asteroideae</taxon>
        <taxon>Anthemideae</taxon>
        <taxon>Anthemidinae</taxon>
        <taxon>Tanacetum</taxon>
    </lineage>
</organism>
<accession>A0A699GVV5</accession>
<name>A0A699GVV5_TANCI</name>
<reference evidence="2" key="1">
    <citation type="journal article" date="2019" name="Sci. Rep.">
        <title>Draft genome of Tanacetum cinerariifolium, the natural source of mosquito coil.</title>
        <authorList>
            <person name="Yamashiro T."/>
            <person name="Shiraishi A."/>
            <person name="Satake H."/>
            <person name="Nakayama K."/>
        </authorList>
    </citation>
    <scope>NUCLEOTIDE SEQUENCE</scope>
</reference>